<dbReference type="GO" id="GO:0004605">
    <property type="term" value="F:phosphatidate cytidylyltransferase activity"/>
    <property type="evidence" value="ECO:0007669"/>
    <property type="project" value="UniProtKB-EC"/>
</dbReference>
<evidence type="ECO:0000256" key="3">
    <source>
        <dbReference type="ARBA" id="ARBA00005119"/>
    </source>
</evidence>
<dbReference type="UniPathway" id="UPA00557">
    <property type="reaction ID" value="UER00614"/>
</dbReference>
<evidence type="ECO:0000256" key="12">
    <source>
        <dbReference type="ARBA" id="ARBA00022695"/>
    </source>
</evidence>
<feature type="transmembrane region" description="Helical" evidence="20">
    <location>
        <begin position="298"/>
        <end position="320"/>
    </location>
</feature>
<dbReference type="EC" id="2.7.7.41" evidence="6 18"/>
<evidence type="ECO:0000256" key="9">
    <source>
        <dbReference type="ARBA" id="ARBA00022516"/>
    </source>
</evidence>
<keyword evidence="13 20" id="KW-1133">Transmembrane helix</keyword>
<name>A0A7Z8Y9M8_9ACTO</name>
<comment type="caution">
    <text evidence="21">The sequence shown here is derived from an EMBL/GenBank/DDBJ whole genome shotgun (WGS) entry which is preliminary data.</text>
</comment>
<comment type="similarity">
    <text evidence="5 18">Belongs to the CDS family.</text>
</comment>
<proteinExistence type="inferred from homology"/>
<feature type="transmembrane region" description="Helical" evidence="20">
    <location>
        <begin position="272"/>
        <end position="292"/>
    </location>
</feature>
<keyword evidence="17" id="KW-1208">Phospholipid metabolism</keyword>
<dbReference type="Pfam" id="PF01148">
    <property type="entry name" value="CTP_transf_1"/>
    <property type="match status" value="1"/>
</dbReference>
<evidence type="ECO:0000256" key="17">
    <source>
        <dbReference type="ARBA" id="ARBA00023264"/>
    </source>
</evidence>
<evidence type="ECO:0000256" key="14">
    <source>
        <dbReference type="ARBA" id="ARBA00023098"/>
    </source>
</evidence>
<dbReference type="PANTHER" id="PTHR46382:SF1">
    <property type="entry name" value="PHOSPHATIDATE CYTIDYLYLTRANSFERASE"/>
    <property type="match status" value="1"/>
</dbReference>
<feature type="transmembrane region" description="Helical" evidence="20">
    <location>
        <begin position="208"/>
        <end position="229"/>
    </location>
</feature>
<evidence type="ECO:0000256" key="16">
    <source>
        <dbReference type="ARBA" id="ARBA00023209"/>
    </source>
</evidence>
<evidence type="ECO:0000256" key="10">
    <source>
        <dbReference type="ARBA" id="ARBA00022679"/>
    </source>
</evidence>
<keyword evidence="8" id="KW-1003">Cell membrane</keyword>
<evidence type="ECO:0000256" key="1">
    <source>
        <dbReference type="ARBA" id="ARBA00001698"/>
    </source>
</evidence>
<feature type="transmembrane region" description="Helical" evidence="20">
    <location>
        <begin position="128"/>
        <end position="146"/>
    </location>
</feature>
<evidence type="ECO:0000256" key="11">
    <source>
        <dbReference type="ARBA" id="ARBA00022692"/>
    </source>
</evidence>
<feature type="transmembrane region" description="Helical" evidence="20">
    <location>
        <begin position="100"/>
        <end position="121"/>
    </location>
</feature>
<sequence length="368" mass="37336">MSTDPSSVPSTPGGPVSPVSAGSPGIPVSPVSASSPGAPEAVAPSRSGRGASLRAHLQPHPPTPPAPSGSRAGRNLKLAIPTAVILLALVALSVTFRIEIFVILVAIALCIAIWEVAGAFLNRGIRIAVIPLMAGVAAMVAATWWGGLLAGFGAYIATALVHGLWIAGRELIAARRSRGRAPNSGGSAASSPLSASDAKTPARSGRDAGAGAFAAAWIGLLGTFAVALAGTEAAAAHIAVLILMPVANDTGGWAAGVLFGKHPLAPKISPKKSWEGFAGSIILALVFAFPLMGLWLGHPWWVCVLIAVVAVVCCTGGDLAESMLKRELGVKDMGSIFPGHGGMLDRLDSILMWAPFCYLIVAWAGGIL</sequence>
<dbReference type="PANTHER" id="PTHR46382">
    <property type="entry name" value="PHOSPHATIDATE CYTIDYLYLTRANSFERASE"/>
    <property type="match status" value="1"/>
</dbReference>
<dbReference type="GO" id="GO:0005886">
    <property type="term" value="C:plasma membrane"/>
    <property type="evidence" value="ECO:0007669"/>
    <property type="project" value="UniProtKB-SubCell"/>
</dbReference>
<evidence type="ECO:0000256" key="7">
    <source>
        <dbReference type="ARBA" id="ARBA00019373"/>
    </source>
</evidence>
<evidence type="ECO:0000256" key="13">
    <source>
        <dbReference type="ARBA" id="ARBA00022989"/>
    </source>
</evidence>
<keyword evidence="15 20" id="KW-0472">Membrane</keyword>
<protein>
    <recommendedName>
        <fullName evidence="7 18">Phosphatidate cytidylyltransferase</fullName>
        <ecNumber evidence="6 18">2.7.7.41</ecNumber>
    </recommendedName>
</protein>
<keyword evidence="12 18" id="KW-0548">Nucleotidyltransferase</keyword>
<comment type="pathway">
    <text evidence="4">Lipid metabolism.</text>
</comment>
<feature type="region of interest" description="Disordered" evidence="19">
    <location>
        <begin position="1"/>
        <end position="71"/>
    </location>
</feature>
<keyword evidence="16" id="KW-0594">Phospholipid biosynthesis</keyword>
<dbReference type="PROSITE" id="PS01315">
    <property type="entry name" value="CDS"/>
    <property type="match status" value="1"/>
</dbReference>
<gene>
    <name evidence="21" type="primary">cdsA</name>
    <name evidence="21" type="ORF">NCTC10327_01448</name>
</gene>
<feature type="transmembrane region" description="Helical" evidence="20">
    <location>
        <begin position="350"/>
        <end position="367"/>
    </location>
</feature>
<feature type="region of interest" description="Disordered" evidence="19">
    <location>
        <begin position="178"/>
        <end position="202"/>
    </location>
</feature>
<evidence type="ECO:0000256" key="8">
    <source>
        <dbReference type="ARBA" id="ARBA00022475"/>
    </source>
</evidence>
<evidence type="ECO:0000313" key="22">
    <source>
        <dbReference type="Proteomes" id="UP000269974"/>
    </source>
</evidence>
<organism evidence="21 22">
    <name type="scientific">Actinobaculum suis</name>
    <dbReference type="NCBI Taxonomy" id="1657"/>
    <lineage>
        <taxon>Bacteria</taxon>
        <taxon>Bacillati</taxon>
        <taxon>Actinomycetota</taxon>
        <taxon>Actinomycetes</taxon>
        <taxon>Actinomycetales</taxon>
        <taxon>Actinomycetaceae</taxon>
        <taxon>Actinobaculum</taxon>
    </lineage>
</organism>
<evidence type="ECO:0000256" key="4">
    <source>
        <dbReference type="ARBA" id="ARBA00005189"/>
    </source>
</evidence>
<feature type="transmembrane region" description="Helical" evidence="20">
    <location>
        <begin position="235"/>
        <end position="260"/>
    </location>
</feature>
<keyword evidence="14" id="KW-0443">Lipid metabolism</keyword>
<feature type="compositionally biased region" description="Low complexity" evidence="19">
    <location>
        <begin position="1"/>
        <end position="45"/>
    </location>
</feature>
<dbReference type="InterPro" id="IPR000374">
    <property type="entry name" value="PC_trans"/>
</dbReference>
<evidence type="ECO:0000256" key="15">
    <source>
        <dbReference type="ARBA" id="ARBA00023136"/>
    </source>
</evidence>
<evidence type="ECO:0000256" key="5">
    <source>
        <dbReference type="ARBA" id="ARBA00010185"/>
    </source>
</evidence>
<reference evidence="21 22" key="1">
    <citation type="submission" date="2018-11" db="EMBL/GenBank/DDBJ databases">
        <authorList>
            <consortium name="Pathogen Informatics"/>
        </authorList>
    </citation>
    <scope>NUCLEOTIDE SEQUENCE [LARGE SCALE GENOMIC DNA]</scope>
    <source>
        <strain evidence="21 22">NCTC10327</strain>
    </source>
</reference>
<evidence type="ECO:0000256" key="19">
    <source>
        <dbReference type="SAM" id="MobiDB-lite"/>
    </source>
</evidence>
<dbReference type="GO" id="GO:0016024">
    <property type="term" value="P:CDP-diacylglycerol biosynthetic process"/>
    <property type="evidence" value="ECO:0007669"/>
    <property type="project" value="UniProtKB-UniPathway"/>
</dbReference>
<dbReference type="EMBL" id="UYIO01000001">
    <property type="protein sequence ID" value="VDG76813.1"/>
    <property type="molecule type" value="Genomic_DNA"/>
</dbReference>
<evidence type="ECO:0000256" key="20">
    <source>
        <dbReference type="SAM" id="Phobius"/>
    </source>
</evidence>
<comment type="pathway">
    <text evidence="3 18">Phospholipid metabolism; CDP-diacylglycerol biosynthesis; CDP-diacylglycerol from sn-glycerol 3-phosphate: step 3/3.</text>
</comment>
<accession>A0A7Z8Y9M8</accession>
<feature type="compositionally biased region" description="Low complexity" evidence="19">
    <location>
        <begin position="180"/>
        <end position="198"/>
    </location>
</feature>
<comment type="subcellular location">
    <subcellularLocation>
        <location evidence="2">Cell membrane</location>
        <topology evidence="2">Multi-pass membrane protein</topology>
    </subcellularLocation>
</comment>
<dbReference type="AlphaFoldDB" id="A0A7Z8Y9M8"/>
<comment type="catalytic activity">
    <reaction evidence="1 18">
        <text>a 1,2-diacyl-sn-glycero-3-phosphate + CTP + H(+) = a CDP-1,2-diacyl-sn-glycerol + diphosphate</text>
        <dbReference type="Rhea" id="RHEA:16229"/>
        <dbReference type="ChEBI" id="CHEBI:15378"/>
        <dbReference type="ChEBI" id="CHEBI:33019"/>
        <dbReference type="ChEBI" id="CHEBI:37563"/>
        <dbReference type="ChEBI" id="CHEBI:58332"/>
        <dbReference type="ChEBI" id="CHEBI:58608"/>
        <dbReference type="EC" id="2.7.7.41"/>
    </reaction>
</comment>
<feature type="transmembrane region" description="Helical" evidence="20">
    <location>
        <begin position="76"/>
        <end position="94"/>
    </location>
</feature>
<keyword evidence="10 18" id="KW-0808">Transferase</keyword>
<evidence type="ECO:0000256" key="2">
    <source>
        <dbReference type="ARBA" id="ARBA00004651"/>
    </source>
</evidence>
<evidence type="ECO:0000256" key="6">
    <source>
        <dbReference type="ARBA" id="ARBA00012487"/>
    </source>
</evidence>
<keyword evidence="11 18" id="KW-0812">Transmembrane</keyword>
<evidence type="ECO:0000256" key="18">
    <source>
        <dbReference type="RuleBase" id="RU003938"/>
    </source>
</evidence>
<dbReference type="Proteomes" id="UP000269974">
    <property type="component" value="Unassembled WGS sequence"/>
</dbReference>
<evidence type="ECO:0000313" key="21">
    <source>
        <dbReference type="EMBL" id="VDG76813.1"/>
    </source>
</evidence>
<keyword evidence="9" id="KW-0444">Lipid biosynthesis</keyword>